<name>A0A914EJM4_9BILA</name>
<dbReference type="InterPro" id="IPR029063">
    <property type="entry name" value="SAM-dependent_MTases_sf"/>
</dbReference>
<keyword evidence="3" id="KW-0808">Transferase</keyword>
<protein>
    <submittedName>
        <fullName evidence="6">Methyltransferase type 11 domain-containing protein</fullName>
    </submittedName>
</protein>
<accession>A0A914EJM4</accession>
<evidence type="ECO:0000256" key="4">
    <source>
        <dbReference type="ARBA" id="ARBA00022691"/>
    </source>
</evidence>
<sequence length="148" mass="16675">MNNKEVIVNQVEEKTRNVVLNGGIVHANVHHHEVLDKNVFRDQKFDILVSIFCLEGACSTYDEYVKAFNNIILLIRPGGCLILGSVIEDTTYNSGITKIGNPKIFSVLYLSEKQIFNCIEATGLFDMSTIRKYSLESVMFLMVVKKGL</sequence>
<dbReference type="InterPro" id="IPR000940">
    <property type="entry name" value="NNMT_TEMT_trans"/>
</dbReference>
<evidence type="ECO:0000256" key="3">
    <source>
        <dbReference type="ARBA" id="ARBA00022679"/>
    </source>
</evidence>
<dbReference type="GO" id="GO:0005829">
    <property type="term" value="C:cytosol"/>
    <property type="evidence" value="ECO:0007669"/>
    <property type="project" value="TreeGrafter"/>
</dbReference>
<dbReference type="Proteomes" id="UP000887540">
    <property type="component" value="Unplaced"/>
</dbReference>
<dbReference type="Pfam" id="PF01234">
    <property type="entry name" value="NNMT_PNMT_TEMT"/>
    <property type="match status" value="1"/>
</dbReference>
<dbReference type="PROSITE" id="PS51681">
    <property type="entry name" value="SAM_MT_NNMT_PNMT_TEMT"/>
    <property type="match status" value="1"/>
</dbReference>
<evidence type="ECO:0000313" key="6">
    <source>
        <dbReference type="WBParaSite" id="ACRNAN_scaffold8387.g32765.t1"/>
    </source>
</evidence>
<dbReference type="GO" id="GO:0008170">
    <property type="term" value="F:N-methyltransferase activity"/>
    <property type="evidence" value="ECO:0007669"/>
    <property type="project" value="TreeGrafter"/>
</dbReference>
<keyword evidence="4" id="KW-0949">S-adenosyl-L-methionine</keyword>
<dbReference type="PANTHER" id="PTHR10867">
    <property type="entry name" value="NNMT/PNMT/TEMT FAMILY MEMBER"/>
    <property type="match status" value="1"/>
</dbReference>
<evidence type="ECO:0000313" key="5">
    <source>
        <dbReference type="Proteomes" id="UP000887540"/>
    </source>
</evidence>
<reference evidence="6" key="1">
    <citation type="submission" date="2022-11" db="UniProtKB">
        <authorList>
            <consortium name="WormBaseParasite"/>
        </authorList>
    </citation>
    <scope>IDENTIFICATION</scope>
</reference>
<dbReference type="GO" id="GO:0032259">
    <property type="term" value="P:methylation"/>
    <property type="evidence" value="ECO:0007669"/>
    <property type="project" value="UniProtKB-KW"/>
</dbReference>
<dbReference type="PANTHER" id="PTHR10867:SF38">
    <property type="entry name" value="NICOTINAMIDE N-METHYLTRANSFERASE"/>
    <property type="match status" value="1"/>
</dbReference>
<evidence type="ECO:0000256" key="1">
    <source>
        <dbReference type="ARBA" id="ARBA00007996"/>
    </source>
</evidence>
<keyword evidence="5" id="KW-1185">Reference proteome</keyword>
<dbReference type="AlphaFoldDB" id="A0A914EJM4"/>
<evidence type="ECO:0000256" key="2">
    <source>
        <dbReference type="ARBA" id="ARBA00022603"/>
    </source>
</evidence>
<dbReference type="SUPFAM" id="SSF53335">
    <property type="entry name" value="S-adenosyl-L-methionine-dependent methyltransferases"/>
    <property type="match status" value="1"/>
</dbReference>
<proteinExistence type="inferred from homology"/>
<keyword evidence="2" id="KW-0489">Methyltransferase</keyword>
<dbReference type="Gene3D" id="3.40.50.150">
    <property type="entry name" value="Vaccinia Virus protein VP39"/>
    <property type="match status" value="1"/>
</dbReference>
<dbReference type="WBParaSite" id="ACRNAN_scaffold8387.g32765.t1">
    <property type="protein sequence ID" value="ACRNAN_scaffold8387.g32765.t1"/>
    <property type="gene ID" value="ACRNAN_scaffold8387.g32765"/>
</dbReference>
<comment type="similarity">
    <text evidence="1">Belongs to the class I-like SAM-binding methyltransferase superfamily. NNMT/PNMT/TEMT family.</text>
</comment>
<organism evidence="5 6">
    <name type="scientific">Acrobeloides nanus</name>
    <dbReference type="NCBI Taxonomy" id="290746"/>
    <lineage>
        <taxon>Eukaryota</taxon>
        <taxon>Metazoa</taxon>
        <taxon>Ecdysozoa</taxon>
        <taxon>Nematoda</taxon>
        <taxon>Chromadorea</taxon>
        <taxon>Rhabditida</taxon>
        <taxon>Tylenchina</taxon>
        <taxon>Cephalobomorpha</taxon>
        <taxon>Cephaloboidea</taxon>
        <taxon>Cephalobidae</taxon>
        <taxon>Acrobeloides</taxon>
    </lineage>
</organism>